<protein>
    <submittedName>
        <fullName evidence="1">Uncharacterized protein</fullName>
    </submittedName>
</protein>
<comment type="caution">
    <text evidence="1">The sequence shown here is derived from an EMBL/GenBank/DDBJ whole genome shotgun (WGS) entry which is preliminary data.</text>
</comment>
<name>X0ZIJ4_9ZZZZ</name>
<organism evidence="1">
    <name type="scientific">marine sediment metagenome</name>
    <dbReference type="NCBI Taxonomy" id="412755"/>
    <lineage>
        <taxon>unclassified sequences</taxon>
        <taxon>metagenomes</taxon>
        <taxon>ecological metagenomes</taxon>
    </lineage>
</organism>
<dbReference type="EMBL" id="BART01007439">
    <property type="protein sequence ID" value="GAG57932.1"/>
    <property type="molecule type" value="Genomic_DNA"/>
</dbReference>
<proteinExistence type="predicted"/>
<accession>X0ZIJ4</accession>
<dbReference type="AlphaFoldDB" id="X0ZIJ4"/>
<evidence type="ECO:0000313" key="1">
    <source>
        <dbReference type="EMBL" id="GAG57932.1"/>
    </source>
</evidence>
<gene>
    <name evidence="1" type="ORF">S01H4_16934</name>
</gene>
<sequence>MNSKKNIILLLILCFLSGFGFISVCNGIPKQAAIADIEWGINMGDKFTWVVSKSNESMGFLPKNSKFELTITSIENLTIAPGLPIDGVRVNLSVYNSKTKLTSKLLTNETFVVFDSNFNDTFFYAPFYDQGFFI</sequence>
<feature type="non-terminal residue" evidence="1">
    <location>
        <position position="134"/>
    </location>
</feature>
<reference evidence="1" key="1">
    <citation type="journal article" date="2014" name="Front. Microbiol.">
        <title>High frequency of phylogenetically diverse reductive dehalogenase-homologous genes in deep subseafloor sedimentary metagenomes.</title>
        <authorList>
            <person name="Kawai M."/>
            <person name="Futagami T."/>
            <person name="Toyoda A."/>
            <person name="Takaki Y."/>
            <person name="Nishi S."/>
            <person name="Hori S."/>
            <person name="Arai W."/>
            <person name="Tsubouchi T."/>
            <person name="Morono Y."/>
            <person name="Uchiyama I."/>
            <person name="Ito T."/>
            <person name="Fujiyama A."/>
            <person name="Inagaki F."/>
            <person name="Takami H."/>
        </authorList>
    </citation>
    <scope>NUCLEOTIDE SEQUENCE</scope>
    <source>
        <strain evidence="1">Expedition CK06-06</strain>
    </source>
</reference>